<evidence type="ECO:0000256" key="1">
    <source>
        <dbReference type="SAM" id="MobiDB-lite"/>
    </source>
</evidence>
<dbReference type="EMBL" id="BMMQ01000002">
    <property type="protein sequence ID" value="GGO60891.1"/>
    <property type="molecule type" value="Genomic_DNA"/>
</dbReference>
<reference evidence="4" key="1">
    <citation type="journal article" date="2019" name="Int. J. Syst. Evol. Microbiol.">
        <title>The Global Catalogue of Microorganisms (GCM) 10K type strain sequencing project: providing services to taxonomists for standard genome sequencing and annotation.</title>
        <authorList>
            <consortium name="The Broad Institute Genomics Platform"/>
            <consortium name="The Broad Institute Genome Sequencing Center for Infectious Disease"/>
            <person name="Wu L."/>
            <person name="Ma J."/>
        </authorList>
    </citation>
    <scope>NUCLEOTIDE SEQUENCE [LARGE SCALE GENOMIC DNA]</scope>
    <source>
        <strain evidence="4">CGMCC 4.7181</strain>
    </source>
</reference>
<protein>
    <submittedName>
        <fullName evidence="3">RNA-binding protein</fullName>
    </submittedName>
</protein>
<dbReference type="RefSeq" id="WP_188700054.1">
    <property type="nucleotide sequence ID" value="NZ_BMMQ01000002.1"/>
</dbReference>
<dbReference type="PANTHER" id="PTHR39203:SF1">
    <property type="entry name" value="CYTOPLASMIC PROTEIN"/>
    <property type="match status" value="1"/>
</dbReference>
<dbReference type="Gene3D" id="3.10.400.10">
    <property type="entry name" value="Sulfate adenylyltransferase"/>
    <property type="match status" value="1"/>
</dbReference>
<dbReference type="CDD" id="cd06553">
    <property type="entry name" value="ASCH_Ef3133_like"/>
    <property type="match status" value="1"/>
</dbReference>
<dbReference type="SMART" id="SM01022">
    <property type="entry name" value="ASCH"/>
    <property type="match status" value="1"/>
</dbReference>
<dbReference type="InterPro" id="IPR007374">
    <property type="entry name" value="ASCH_domain"/>
</dbReference>
<name>A0ABQ2MXJ5_9MICO</name>
<dbReference type="PANTHER" id="PTHR39203">
    <property type="entry name" value="CYTOPLASMIC PROTEIN-RELATED"/>
    <property type="match status" value="1"/>
</dbReference>
<keyword evidence="4" id="KW-1185">Reference proteome</keyword>
<dbReference type="Pfam" id="PF04266">
    <property type="entry name" value="ASCH"/>
    <property type="match status" value="1"/>
</dbReference>
<dbReference type="InterPro" id="IPR015947">
    <property type="entry name" value="PUA-like_sf"/>
</dbReference>
<comment type="caution">
    <text evidence="3">The sequence shown here is derived from an EMBL/GenBank/DDBJ whole genome shotgun (WGS) entry which is preliminary data.</text>
</comment>
<evidence type="ECO:0000259" key="2">
    <source>
        <dbReference type="SMART" id="SM01022"/>
    </source>
</evidence>
<proteinExistence type="predicted"/>
<evidence type="ECO:0000313" key="4">
    <source>
        <dbReference type="Proteomes" id="UP000638043"/>
    </source>
</evidence>
<feature type="compositionally biased region" description="Polar residues" evidence="1">
    <location>
        <begin position="11"/>
        <end position="20"/>
    </location>
</feature>
<accession>A0ABQ2MXJ5</accession>
<dbReference type="InterPro" id="IPR009326">
    <property type="entry name" value="DUF984"/>
</dbReference>
<gene>
    <name evidence="3" type="ORF">GCM10010910_07400</name>
</gene>
<sequence length="155" mass="17303">MNQAERIESFWRSSGVNSETAVPPAWSFGDSPELADELLELTLRGAKTAMASALWEFEADGDPLPQPGDLSIVLDGAGEPQALIRTTVIEITPFEDVSPEHASLEGEGDGSLRYWRAEHERAWRRSLLHTRYEFDPSMLVVCERFEVLFPLARSA</sequence>
<organism evidence="3 4">
    <name type="scientific">Microbacterium nanhaiense</name>
    <dbReference type="NCBI Taxonomy" id="1301026"/>
    <lineage>
        <taxon>Bacteria</taxon>
        <taxon>Bacillati</taxon>
        <taxon>Actinomycetota</taxon>
        <taxon>Actinomycetes</taxon>
        <taxon>Micrococcales</taxon>
        <taxon>Microbacteriaceae</taxon>
        <taxon>Microbacterium</taxon>
    </lineage>
</organism>
<dbReference type="Proteomes" id="UP000638043">
    <property type="component" value="Unassembled WGS sequence"/>
</dbReference>
<feature type="region of interest" description="Disordered" evidence="1">
    <location>
        <begin position="1"/>
        <end position="24"/>
    </location>
</feature>
<evidence type="ECO:0000313" key="3">
    <source>
        <dbReference type="EMBL" id="GGO60891.1"/>
    </source>
</evidence>
<dbReference type="PIRSF" id="PIRSF021320">
    <property type="entry name" value="DUF984"/>
    <property type="match status" value="1"/>
</dbReference>
<feature type="domain" description="ASCH" evidence="2">
    <location>
        <begin position="26"/>
        <end position="149"/>
    </location>
</feature>
<dbReference type="SUPFAM" id="SSF88697">
    <property type="entry name" value="PUA domain-like"/>
    <property type="match status" value="1"/>
</dbReference>